<sequence length="95" mass="9957">METAAMKVDLVQFDAVLDLVMEAACDQLRDAILSAHPTRQASEADAIALDFLASWGKSVAAEGPLIARGDDAALAQLEADRGHLLARLLAQAAGE</sequence>
<evidence type="ECO:0000313" key="1">
    <source>
        <dbReference type="EMBL" id="AYG03889.1"/>
    </source>
</evidence>
<name>A0A387BS51_9MICO</name>
<organism evidence="1 2">
    <name type="scientific">Gryllotalpicola protaetiae</name>
    <dbReference type="NCBI Taxonomy" id="2419771"/>
    <lineage>
        <taxon>Bacteria</taxon>
        <taxon>Bacillati</taxon>
        <taxon>Actinomycetota</taxon>
        <taxon>Actinomycetes</taxon>
        <taxon>Micrococcales</taxon>
        <taxon>Microbacteriaceae</taxon>
        <taxon>Gryllotalpicola</taxon>
    </lineage>
</organism>
<dbReference type="EMBL" id="CP032624">
    <property type="protein sequence ID" value="AYG03889.1"/>
    <property type="molecule type" value="Genomic_DNA"/>
</dbReference>
<keyword evidence="2" id="KW-1185">Reference proteome</keyword>
<dbReference type="AlphaFoldDB" id="A0A387BS51"/>
<gene>
    <name evidence="1" type="ORF">D7I44_10315</name>
</gene>
<reference evidence="1 2" key="1">
    <citation type="submission" date="2018-09" db="EMBL/GenBank/DDBJ databases">
        <title>Genome sequencing of strain 2DFW10M-5.</title>
        <authorList>
            <person name="Heo J."/>
            <person name="Kim S.-J."/>
            <person name="Kwon S.-W."/>
        </authorList>
    </citation>
    <scope>NUCLEOTIDE SEQUENCE [LARGE SCALE GENOMIC DNA]</scope>
    <source>
        <strain evidence="1 2">2DFW10M-5</strain>
    </source>
</reference>
<accession>A0A387BS51</accession>
<dbReference type="Proteomes" id="UP000275069">
    <property type="component" value="Chromosome"/>
</dbReference>
<proteinExistence type="predicted"/>
<protein>
    <submittedName>
        <fullName evidence="1">Uncharacterized protein</fullName>
    </submittedName>
</protein>
<dbReference type="KEGG" id="gry:D7I44_10315"/>
<evidence type="ECO:0000313" key="2">
    <source>
        <dbReference type="Proteomes" id="UP000275069"/>
    </source>
</evidence>